<dbReference type="Pfam" id="PF00615">
    <property type="entry name" value="RGS"/>
    <property type="match status" value="2"/>
</dbReference>
<name>A0A336M946_CULSO</name>
<dbReference type="VEuPathDB" id="VectorBase:CSON012196"/>
<dbReference type="GO" id="GO:0005739">
    <property type="term" value="C:mitochondrion"/>
    <property type="evidence" value="ECO:0007669"/>
    <property type="project" value="TreeGrafter"/>
</dbReference>
<feature type="domain" description="RGS" evidence="2">
    <location>
        <begin position="278"/>
        <end position="402"/>
    </location>
</feature>
<dbReference type="OMA" id="EFHCKYQ"/>
<feature type="region of interest" description="Disordered" evidence="1">
    <location>
        <begin position="412"/>
        <end position="439"/>
    </location>
</feature>
<dbReference type="GO" id="GO:0008104">
    <property type="term" value="P:intracellular protein localization"/>
    <property type="evidence" value="ECO:0007669"/>
    <property type="project" value="TreeGrafter"/>
</dbReference>
<dbReference type="FunFam" id="1.10.167.10:FF:000005">
    <property type="entry name" value="Putative A-kinase anchor protein 10 mitochondrial"/>
    <property type="match status" value="1"/>
</dbReference>
<dbReference type="GO" id="GO:0005886">
    <property type="term" value="C:plasma membrane"/>
    <property type="evidence" value="ECO:0007669"/>
    <property type="project" value="TreeGrafter"/>
</dbReference>
<dbReference type="InterPro" id="IPR052246">
    <property type="entry name" value="Cell_Polariz_PKAAnc"/>
</dbReference>
<gene>
    <name evidence="3" type="primary">CSON012196</name>
</gene>
<proteinExistence type="predicted"/>
<feature type="compositionally biased region" description="Polar residues" evidence="1">
    <location>
        <begin position="415"/>
        <end position="429"/>
    </location>
</feature>
<organism evidence="3">
    <name type="scientific">Culicoides sonorensis</name>
    <name type="common">Biting midge</name>
    <dbReference type="NCBI Taxonomy" id="179676"/>
    <lineage>
        <taxon>Eukaryota</taxon>
        <taxon>Metazoa</taxon>
        <taxon>Ecdysozoa</taxon>
        <taxon>Arthropoda</taxon>
        <taxon>Hexapoda</taxon>
        <taxon>Insecta</taxon>
        <taxon>Pterygota</taxon>
        <taxon>Neoptera</taxon>
        <taxon>Endopterygota</taxon>
        <taxon>Diptera</taxon>
        <taxon>Nematocera</taxon>
        <taxon>Chironomoidea</taxon>
        <taxon>Ceratopogonidae</taxon>
        <taxon>Ceratopogoninae</taxon>
        <taxon>Culicoides</taxon>
        <taxon>Monoculicoides</taxon>
    </lineage>
</organism>
<evidence type="ECO:0000313" key="3">
    <source>
        <dbReference type="EMBL" id="SSX25313.1"/>
    </source>
</evidence>
<dbReference type="SUPFAM" id="SSF48097">
    <property type="entry name" value="Regulator of G-protein signaling, RGS"/>
    <property type="match status" value="2"/>
</dbReference>
<evidence type="ECO:0000259" key="2">
    <source>
        <dbReference type="PROSITE" id="PS50132"/>
    </source>
</evidence>
<protein>
    <submittedName>
        <fullName evidence="3">CSON012196 protein</fullName>
    </submittedName>
</protein>
<dbReference type="SMART" id="SM00315">
    <property type="entry name" value="RGS"/>
    <property type="match status" value="2"/>
</dbReference>
<evidence type="ECO:0000256" key="1">
    <source>
        <dbReference type="SAM" id="MobiDB-lite"/>
    </source>
</evidence>
<dbReference type="PANTHER" id="PTHR13155">
    <property type="entry name" value="A-KINASE ANCHOR PROTEINS"/>
    <property type="match status" value="1"/>
</dbReference>
<dbReference type="AlphaFoldDB" id="A0A336M946"/>
<feature type="domain" description="RGS" evidence="2">
    <location>
        <begin position="62"/>
        <end position="268"/>
    </location>
</feature>
<dbReference type="PANTHER" id="PTHR13155:SF1">
    <property type="entry name" value="A-KINASE ANCHOR PROTEIN 10, MITOCHONDRIAL"/>
    <property type="match status" value="1"/>
</dbReference>
<dbReference type="InterPro" id="IPR036305">
    <property type="entry name" value="RGS_sf"/>
</dbReference>
<dbReference type="PROSITE" id="PS50132">
    <property type="entry name" value="RGS"/>
    <property type="match status" value="2"/>
</dbReference>
<accession>A0A336M946</accession>
<dbReference type="InterPro" id="IPR016137">
    <property type="entry name" value="RGS"/>
</dbReference>
<dbReference type="InterPro" id="IPR044926">
    <property type="entry name" value="RGS_subdomain_2"/>
</dbReference>
<dbReference type="Gene3D" id="1.10.167.10">
    <property type="entry name" value="Regulator of G-protein Signalling 4, domain 2"/>
    <property type="match status" value="2"/>
</dbReference>
<dbReference type="EMBL" id="UFQT01000560">
    <property type="protein sequence ID" value="SSX25313.1"/>
    <property type="molecule type" value="Genomic_DNA"/>
</dbReference>
<sequence length="575" mass="66735">MLQIFKKSHRRTSSTISTEENVSNNSLNHIFTLEEAEKTYLEKIKESPLAQVNESRPKLSKYLSDILNERGCLCYFVQYLEAKNVLPLIKFWIDTESYRSAAELLCGRDGVLSNNSKNSEIDTAINLTDDQVIKRSVSSEGYDSLSFRSHSNESIDQLSGGDILSETKENDFFKPDEPRTNKNSMTNHKLQSSLVADAMRIYEKYLVTTSAYHVDVPATIQSTISLALCNKHEITPKLFIEAQKYIYDIFERDHLEGFLDSVFYCKYCLEVLCDESLRLIDLLYNESILFYFMEYLEQDHAQQYLEFWMTAVNFKQNLITNEYDKSQAQSDALILYEKYFSLQATHPLHLSDTVRSIVEGEICKDNEPIYNCFDVPLKIVEMYLEQNYFKSFLKSNLFQKYLIERNNRIEESNHKYTSNSSTDQNPNNNKKSHKRTNSLPLHISKTNTLLASMDMTPHSNTTNNMQIDSQQLTDPDMLWQRTFNGKKGLSFGRINAFGRYQREFELNPINHDINHLTSASNRIKKAMRKLVNLPEDKVQEEIAWQVAEMIVKDVTNVTMMNLSEDRESLNISNDT</sequence>
<reference evidence="3" key="1">
    <citation type="submission" date="2018-07" db="EMBL/GenBank/DDBJ databases">
        <authorList>
            <person name="Quirk P.G."/>
            <person name="Krulwich T.A."/>
        </authorList>
    </citation>
    <scope>NUCLEOTIDE SEQUENCE</scope>
</reference>